<feature type="chain" id="PRO_5042474774" evidence="2">
    <location>
        <begin position="18"/>
        <end position="203"/>
    </location>
</feature>
<organism evidence="3 4">
    <name type="scientific">Oikeobacillus pervagus</name>
    <dbReference type="NCBI Taxonomy" id="1325931"/>
    <lineage>
        <taxon>Bacteria</taxon>
        <taxon>Bacillati</taxon>
        <taxon>Bacillota</taxon>
        <taxon>Bacilli</taxon>
        <taxon>Bacillales</taxon>
        <taxon>Bacillaceae</taxon>
        <taxon>Oikeobacillus</taxon>
    </lineage>
</organism>
<gene>
    <name evidence="3" type="ORF">J2S13_001592</name>
</gene>
<dbReference type="InterPro" id="IPR014247">
    <property type="entry name" value="Spore_lipoprot_YhcN/YlaJ"/>
</dbReference>
<reference evidence="3" key="1">
    <citation type="submission" date="2023-07" db="EMBL/GenBank/DDBJ databases">
        <title>Genomic Encyclopedia of Type Strains, Phase IV (KMG-IV): sequencing the most valuable type-strain genomes for metagenomic binning, comparative biology and taxonomic classification.</title>
        <authorList>
            <person name="Goeker M."/>
        </authorList>
    </citation>
    <scope>NUCLEOTIDE SEQUENCE</scope>
    <source>
        <strain evidence="3">DSM 23947</strain>
    </source>
</reference>
<name>A0AAJ1WGL0_9BACI</name>
<protein>
    <submittedName>
        <fullName evidence="3">YhcN/YlaJ family sporulation lipoprotein</fullName>
    </submittedName>
</protein>
<dbReference type="Pfam" id="PF09580">
    <property type="entry name" value="Spore_YhcN_YlaJ"/>
    <property type="match status" value="1"/>
</dbReference>
<dbReference type="InterPro" id="IPR019076">
    <property type="entry name" value="Spore_lipoprot_YhcN/YlaJ-like"/>
</dbReference>
<keyword evidence="3" id="KW-0449">Lipoprotein</keyword>
<sequence>MKKWLLFISIFFLTACAQNNDVGFDNQNNRNGAVHPEKVNVRNTTNKDVDRESGQKIARHLEKLATSIPNVRGATAVVIGNYAVVGINVDANTERSQVGTIKYSVAESLKEDPHGAMAVVVADPDVNARLKEIQNDIQNGQPIQGITNELADIVGRLMPEIPKNLVEPQNPDRAPDKQKKEMSPKEEKQLEKEQQDQSNQYKD</sequence>
<dbReference type="RefSeq" id="WP_307257189.1">
    <property type="nucleotide sequence ID" value="NZ_JAUSUC010000016.1"/>
</dbReference>
<accession>A0AAJ1WGL0</accession>
<feature type="region of interest" description="Disordered" evidence="1">
    <location>
        <begin position="161"/>
        <end position="203"/>
    </location>
</feature>
<proteinExistence type="predicted"/>
<dbReference type="AlphaFoldDB" id="A0AAJ1WGL0"/>
<dbReference type="GO" id="GO:0030435">
    <property type="term" value="P:sporulation resulting in formation of a cellular spore"/>
    <property type="evidence" value="ECO:0007669"/>
    <property type="project" value="InterPro"/>
</dbReference>
<evidence type="ECO:0000256" key="1">
    <source>
        <dbReference type="SAM" id="MobiDB-lite"/>
    </source>
</evidence>
<dbReference type="EMBL" id="JAUSUC010000016">
    <property type="protein sequence ID" value="MDQ0215192.1"/>
    <property type="molecule type" value="Genomic_DNA"/>
</dbReference>
<dbReference type="Proteomes" id="UP001237207">
    <property type="component" value="Unassembled WGS sequence"/>
</dbReference>
<evidence type="ECO:0000256" key="2">
    <source>
        <dbReference type="SAM" id="SignalP"/>
    </source>
</evidence>
<dbReference type="PROSITE" id="PS51257">
    <property type="entry name" value="PROKAR_LIPOPROTEIN"/>
    <property type="match status" value="1"/>
</dbReference>
<keyword evidence="2" id="KW-0732">Signal</keyword>
<feature type="compositionally biased region" description="Basic and acidic residues" evidence="1">
    <location>
        <begin position="173"/>
        <end position="203"/>
    </location>
</feature>
<dbReference type="NCBIfam" id="TIGR02898">
    <property type="entry name" value="spore_YhcN_YlaJ"/>
    <property type="match status" value="1"/>
</dbReference>
<keyword evidence="4" id="KW-1185">Reference proteome</keyword>
<feature type="signal peptide" evidence="2">
    <location>
        <begin position="1"/>
        <end position="17"/>
    </location>
</feature>
<evidence type="ECO:0000313" key="4">
    <source>
        <dbReference type="Proteomes" id="UP001237207"/>
    </source>
</evidence>
<evidence type="ECO:0000313" key="3">
    <source>
        <dbReference type="EMBL" id="MDQ0215192.1"/>
    </source>
</evidence>
<comment type="caution">
    <text evidence="3">The sequence shown here is derived from an EMBL/GenBank/DDBJ whole genome shotgun (WGS) entry which is preliminary data.</text>
</comment>